<evidence type="ECO:0000256" key="3">
    <source>
        <dbReference type="PROSITE-ProRule" id="PRU00284"/>
    </source>
</evidence>
<evidence type="ECO:0000259" key="8">
    <source>
        <dbReference type="PROSITE" id="PS50885"/>
    </source>
</evidence>
<dbReference type="PROSITE" id="PS50111">
    <property type="entry name" value="CHEMOTAXIS_TRANSDUC_2"/>
    <property type="match status" value="1"/>
</dbReference>
<dbReference type="PANTHER" id="PTHR43531:SF14">
    <property type="entry name" value="METHYL-ACCEPTING CHEMOTAXIS PROTEIN I-RELATED"/>
    <property type="match status" value="1"/>
</dbReference>
<dbReference type="Gene3D" id="1.20.120.30">
    <property type="entry name" value="Aspartate receptor, ligand-binding domain"/>
    <property type="match status" value="1"/>
</dbReference>
<feature type="domain" description="Methyl-accepting transducer" evidence="7">
    <location>
        <begin position="417"/>
        <end position="646"/>
    </location>
</feature>
<reference evidence="9 10" key="1">
    <citation type="submission" date="2023-02" db="EMBL/GenBank/DDBJ databases">
        <title>Bacterial whole genome sequence for Curvibacter sp. HBC28.</title>
        <authorList>
            <person name="Le V."/>
            <person name="Ko S.-R."/>
            <person name="Ahn C.-Y."/>
            <person name="Oh H.-M."/>
        </authorList>
    </citation>
    <scope>NUCLEOTIDE SEQUENCE [LARGE SCALE GENOMIC DNA]</scope>
    <source>
        <strain evidence="9 10">HBC28</strain>
    </source>
</reference>
<dbReference type="InterPro" id="IPR051310">
    <property type="entry name" value="MCP_chemotaxis"/>
</dbReference>
<accession>A0ABT5MCW3</accession>
<dbReference type="RefSeq" id="WP_273926032.1">
    <property type="nucleotide sequence ID" value="NZ_JAQSIO010000002.1"/>
</dbReference>
<evidence type="ECO:0000256" key="4">
    <source>
        <dbReference type="SAM" id="Coils"/>
    </source>
</evidence>
<dbReference type="InterPro" id="IPR004089">
    <property type="entry name" value="MCPsignal_dom"/>
</dbReference>
<evidence type="ECO:0000313" key="10">
    <source>
        <dbReference type="Proteomes" id="UP001528672"/>
    </source>
</evidence>
<dbReference type="PROSITE" id="PS50885">
    <property type="entry name" value="HAMP"/>
    <property type="match status" value="1"/>
</dbReference>
<protein>
    <submittedName>
        <fullName evidence="9">Methyl-accepting chemotaxis protein</fullName>
    </submittedName>
</protein>
<dbReference type="SUPFAM" id="SSF58104">
    <property type="entry name" value="Methyl-accepting chemotaxis protein (MCP) signaling domain"/>
    <property type="match status" value="1"/>
</dbReference>
<keyword evidence="6" id="KW-0472">Membrane</keyword>
<evidence type="ECO:0000313" key="9">
    <source>
        <dbReference type="EMBL" id="MDD0814419.1"/>
    </source>
</evidence>
<dbReference type="EMBL" id="JAQSIO010000002">
    <property type="protein sequence ID" value="MDD0814419.1"/>
    <property type="molecule type" value="Genomic_DNA"/>
</dbReference>
<comment type="caution">
    <text evidence="9">The sequence shown here is derived from an EMBL/GenBank/DDBJ whole genome shotgun (WGS) entry which is preliminary data.</text>
</comment>
<evidence type="ECO:0000256" key="2">
    <source>
        <dbReference type="ARBA" id="ARBA00029447"/>
    </source>
</evidence>
<keyword evidence="3" id="KW-0807">Transducer</keyword>
<name>A0ABT5MCW3_9BURK</name>
<feature type="region of interest" description="Disordered" evidence="5">
    <location>
        <begin position="1"/>
        <end position="22"/>
    </location>
</feature>
<feature type="transmembrane region" description="Helical" evidence="6">
    <location>
        <begin position="47"/>
        <end position="66"/>
    </location>
</feature>
<gene>
    <name evidence="9" type="ORF">PSQ39_07235</name>
</gene>
<organism evidence="9 10">
    <name type="scientific">Curvibacter microcysteis</name>
    <dbReference type="NCBI Taxonomy" id="3026419"/>
    <lineage>
        <taxon>Bacteria</taxon>
        <taxon>Pseudomonadati</taxon>
        <taxon>Pseudomonadota</taxon>
        <taxon>Betaproteobacteria</taxon>
        <taxon>Burkholderiales</taxon>
        <taxon>Comamonadaceae</taxon>
        <taxon>Curvibacter</taxon>
    </lineage>
</organism>
<keyword evidence="1" id="KW-0488">Methylation</keyword>
<feature type="transmembrane region" description="Helical" evidence="6">
    <location>
        <begin position="339"/>
        <end position="362"/>
    </location>
</feature>
<evidence type="ECO:0000256" key="5">
    <source>
        <dbReference type="SAM" id="MobiDB-lite"/>
    </source>
</evidence>
<dbReference type="CDD" id="cd11386">
    <property type="entry name" value="MCP_signal"/>
    <property type="match status" value="1"/>
</dbReference>
<dbReference type="InterPro" id="IPR025991">
    <property type="entry name" value="Chemoreceptor_zinc-bind_dom"/>
</dbReference>
<evidence type="ECO:0000256" key="1">
    <source>
        <dbReference type="ARBA" id="ARBA00022481"/>
    </source>
</evidence>
<dbReference type="SMART" id="SM00283">
    <property type="entry name" value="MA"/>
    <property type="match status" value="1"/>
</dbReference>
<dbReference type="Proteomes" id="UP001528672">
    <property type="component" value="Unassembled WGS sequence"/>
</dbReference>
<keyword evidence="10" id="KW-1185">Reference proteome</keyword>
<feature type="domain" description="HAMP" evidence="8">
    <location>
        <begin position="366"/>
        <end position="412"/>
    </location>
</feature>
<dbReference type="Pfam" id="PF13682">
    <property type="entry name" value="CZB"/>
    <property type="match status" value="1"/>
</dbReference>
<sequence length="792" mass="85888">MTRSLSVEPSSQASPSQATSPSHFFQHHGMWAPGVRLFRKLQFGAKAGWISLAFLIPLVLLALAYVRTSQATINFAQHELAGVSVIRKIEPWLVEVQRQRRLVLSGLAATTDLNGVTQQLEAVKSHLAGLQSEVDVRSEFAAVEQLHQTLKGQVGKAGLDELEQSFQRYVDAVRELRVTVLDRTELTLDPDQDTYYLMTLSTDVVAEVIESISRTRAMSGVLERRGRADPEALRRLYGIWYLGHDRVGAIGKAAARAAEANPEVRQRLQVEGAVNASRAFLDTAAKSWFEGTYRADLQGLEAPGQKAVDQLRAVSAESLKLLAELLQKRIDRTVAERQLLLGVSVVFLLVAVYLFYAFFLVMRGGLQEVTRHLEAMTEGDLTTSPRPWGRDEAAHLMLMLSRMQDSLRQMVLQVRQASDEIVHSSTEIAEGSMDLSARTEQTAANLEQSAAAMEQIGTTVRQTSDHTQEATRIAAQNATIAGRGGEVIGNMVSTMEDIQASSKKIEAIIGVIDGIAFQTNILALNAAVEAARAGEQGRGFAVVASEVRLLAGRSAEAAREIKQLIATSVEKVEGGTGVVREAGATMQEIVASAQRVNELLSYIATGSVEQTQGIGQVSEAVQDLDRATQQNAALVEETAAGASALREQAQSLAHEVARFQVPEGMSVEARPQLEVADLNVDSAIEAHRQWKVKLRAAIENRSQLDADTISCDDRCPLGQWLHGRGGQRFGGKPSFVALLEEHKGFHLAAGNVARRINAGAMADAQRMLGAGSEFAKASTSVTTALSRIKRGI</sequence>
<comment type="similarity">
    <text evidence="2">Belongs to the methyl-accepting chemotaxis (MCP) protein family.</text>
</comment>
<feature type="coiled-coil region" evidence="4">
    <location>
        <begin position="400"/>
        <end position="456"/>
    </location>
</feature>
<dbReference type="InterPro" id="IPR003660">
    <property type="entry name" value="HAMP_dom"/>
</dbReference>
<evidence type="ECO:0000256" key="6">
    <source>
        <dbReference type="SAM" id="Phobius"/>
    </source>
</evidence>
<dbReference type="Pfam" id="PF00015">
    <property type="entry name" value="MCPsignal"/>
    <property type="match status" value="1"/>
</dbReference>
<keyword evidence="4" id="KW-0175">Coiled coil</keyword>
<proteinExistence type="inferred from homology"/>
<dbReference type="Gene3D" id="1.10.287.950">
    <property type="entry name" value="Methyl-accepting chemotaxis protein"/>
    <property type="match status" value="1"/>
</dbReference>
<evidence type="ECO:0000259" key="7">
    <source>
        <dbReference type="PROSITE" id="PS50111"/>
    </source>
</evidence>
<keyword evidence="6" id="KW-0812">Transmembrane</keyword>
<keyword evidence="6" id="KW-1133">Transmembrane helix</keyword>
<dbReference type="PANTHER" id="PTHR43531">
    <property type="entry name" value="PROTEIN ICFG"/>
    <property type="match status" value="1"/>
</dbReference>